<evidence type="ECO:0000313" key="2">
    <source>
        <dbReference type="EMBL" id="SFN89619.1"/>
    </source>
</evidence>
<evidence type="ECO:0000256" key="1">
    <source>
        <dbReference type="SAM" id="SignalP"/>
    </source>
</evidence>
<proteinExistence type="predicted"/>
<feature type="signal peptide" evidence="1">
    <location>
        <begin position="1"/>
        <end position="19"/>
    </location>
</feature>
<dbReference type="Proteomes" id="UP000199036">
    <property type="component" value="Unassembled WGS sequence"/>
</dbReference>
<organism evidence="2 3">
    <name type="scientific">Paenimyroides ummariense</name>
    <dbReference type="NCBI Taxonomy" id="913024"/>
    <lineage>
        <taxon>Bacteria</taxon>
        <taxon>Pseudomonadati</taxon>
        <taxon>Bacteroidota</taxon>
        <taxon>Flavobacteriia</taxon>
        <taxon>Flavobacteriales</taxon>
        <taxon>Flavobacteriaceae</taxon>
        <taxon>Paenimyroides</taxon>
    </lineage>
</organism>
<keyword evidence="1" id="KW-0732">Signal</keyword>
<accession>A0A1I5CRJ7</accession>
<evidence type="ECO:0000313" key="3">
    <source>
        <dbReference type="Proteomes" id="UP000199036"/>
    </source>
</evidence>
<dbReference type="AlphaFoldDB" id="A0A1I5CRJ7"/>
<dbReference type="EMBL" id="FOVI01000013">
    <property type="protein sequence ID" value="SFN89619.1"/>
    <property type="molecule type" value="Genomic_DNA"/>
</dbReference>
<reference evidence="3" key="1">
    <citation type="submission" date="2016-10" db="EMBL/GenBank/DDBJ databases">
        <authorList>
            <person name="Varghese N."/>
            <person name="Submissions S."/>
        </authorList>
    </citation>
    <scope>NUCLEOTIDE SEQUENCE [LARGE SCALE GENOMIC DNA]</scope>
    <source>
        <strain evidence="3">DS-12</strain>
    </source>
</reference>
<sequence length="198" mass="22812">MKKNLLFIISLFFSVSVYSQSMKSLNNISANDTVPEGQAVIYGNFIQRLGFSSGGFSQDIRIINLESNEISTFRVKPIFKTAKENSFCYVIEPGEYAILNYWWTESKWYGGQMFTEPIYKNIDATKDFEEKIKSGELTEKDLIKYTFTITENSLNYLGTWHFNKGLVSFTDDKTKLDKKLSNTFKKLDFINATTIIPN</sequence>
<feature type="chain" id="PRO_5011601484" description="DUF4468 domain-containing protein" evidence="1">
    <location>
        <begin position="20"/>
        <end position="198"/>
    </location>
</feature>
<dbReference type="STRING" id="913024.SAMN05421741_11333"/>
<keyword evidence="3" id="KW-1185">Reference proteome</keyword>
<evidence type="ECO:0008006" key="4">
    <source>
        <dbReference type="Google" id="ProtNLM"/>
    </source>
</evidence>
<dbReference type="RefSeq" id="WP_091523524.1">
    <property type="nucleotide sequence ID" value="NZ_FOVI01000013.1"/>
</dbReference>
<name>A0A1I5CRJ7_9FLAO</name>
<gene>
    <name evidence="2" type="ORF">SAMN05421741_11333</name>
</gene>
<dbReference type="OrthoDB" id="1039448at2"/>
<protein>
    <recommendedName>
        <fullName evidence="4">DUF4468 domain-containing protein</fullName>
    </recommendedName>
</protein>